<dbReference type="EMBL" id="CP131061">
    <property type="protein sequence ID" value="WNY26908.1"/>
    <property type="molecule type" value="Genomic_DNA"/>
</dbReference>
<evidence type="ECO:0000256" key="2">
    <source>
        <dbReference type="SAM" id="Phobius"/>
    </source>
</evidence>
<feature type="transmembrane region" description="Helical" evidence="2">
    <location>
        <begin position="214"/>
        <end position="247"/>
    </location>
</feature>
<organism evidence="4 5">
    <name type="scientific">Methanolapillus ohkumae</name>
    <dbReference type="NCBI Taxonomy" id="3028298"/>
    <lineage>
        <taxon>Archaea</taxon>
        <taxon>Methanobacteriati</taxon>
        <taxon>Methanobacteriota</taxon>
        <taxon>Stenosarchaea group</taxon>
        <taxon>Methanomicrobia</taxon>
        <taxon>Methanosarcinales</taxon>
        <taxon>Methanosarcinaceae</taxon>
        <taxon>Methanolapillus</taxon>
    </lineage>
</organism>
<keyword evidence="2" id="KW-0812">Transmembrane</keyword>
<feature type="transmembrane region" description="Helical" evidence="2">
    <location>
        <begin position="121"/>
        <end position="144"/>
    </location>
</feature>
<accession>A0AA96V6B0</accession>
<dbReference type="GeneID" id="89228097"/>
<feature type="transmembrane region" description="Helical" evidence="2">
    <location>
        <begin position="253"/>
        <end position="280"/>
    </location>
</feature>
<gene>
    <name evidence="4" type="ORF">MsAm2_06910</name>
</gene>
<dbReference type="RefSeq" id="WP_338098409.1">
    <property type="nucleotide sequence ID" value="NZ_CP131061.1"/>
</dbReference>
<evidence type="ECO:0000259" key="3">
    <source>
        <dbReference type="Pfam" id="PF25231"/>
    </source>
</evidence>
<proteinExistence type="predicted"/>
<keyword evidence="2" id="KW-1133">Transmembrane helix</keyword>
<name>A0AA96V6B0_9EURY</name>
<evidence type="ECO:0000313" key="4">
    <source>
        <dbReference type="EMBL" id="WNY26908.1"/>
    </source>
</evidence>
<feature type="domain" description="DUF7847" evidence="3">
    <location>
        <begin position="4"/>
        <end position="287"/>
    </location>
</feature>
<feature type="transmembrane region" description="Helical" evidence="2">
    <location>
        <begin position="62"/>
        <end position="88"/>
    </location>
</feature>
<feature type="compositionally biased region" description="Acidic residues" evidence="1">
    <location>
        <begin position="297"/>
        <end position="327"/>
    </location>
</feature>
<protein>
    <recommendedName>
        <fullName evidence="3">DUF7847 domain-containing protein</fullName>
    </recommendedName>
</protein>
<dbReference type="InterPro" id="IPR057169">
    <property type="entry name" value="DUF7847"/>
</dbReference>
<feature type="transmembrane region" description="Helical" evidence="2">
    <location>
        <begin position="21"/>
        <end position="42"/>
    </location>
</feature>
<dbReference type="Pfam" id="PF25231">
    <property type="entry name" value="DUF7847"/>
    <property type="match status" value="1"/>
</dbReference>
<feature type="region of interest" description="Disordered" evidence="1">
    <location>
        <begin position="297"/>
        <end position="350"/>
    </location>
</feature>
<feature type="transmembrane region" description="Helical" evidence="2">
    <location>
        <begin position="164"/>
        <end position="193"/>
    </location>
</feature>
<evidence type="ECO:0000256" key="1">
    <source>
        <dbReference type="SAM" id="MobiDB-lite"/>
    </source>
</evidence>
<dbReference type="Proteomes" id="UP001304970">
    <property type="component" value="Chromosome"/>
</dbReference>
<dbReference type="AlphaFoldDB" id="A0AA96V6B0"/>
<evidence type="ECO:0000313" key="5">
    <source>
        <dbReference type="Proteomes" id="UP001304970"/>
    </source>
</evidence>
<sequence length="350" mass="39172">MESISDTITKGYRDFKRNPSIVSPMLIYLFINFIIGMIYQMISFALTGTISYASYSGTSSSIMGASLIILLVSTLIYTIILLLAGSYFGAGSIGLSKDAVTTGKVNWSDMWGYGKKYYGRVFWATLLTALIYCVCMIFFIPFIYNVIGMGMYSSSMTPATTAIASLGIGLLLSFIYIILVSFVIYFVTYAIVIDNMSVKEGFKKSYRLFREHTSKVISFILVIFGIILLFILVFVILMSILMVLLLISPVLIIIGFLGLMILNLIFIVAAFFLGVLSYVWTTRFYLTLTEQPVFDEETIVSQPEEENGMPDEENGMPDEENGMPDEITETKTESEYENEEKTENVISSAD</sequence>
<keyword evidence="5" id="KW-1185">Reference proteome</keyword>
<keyword evidence="2" id="KW-0472">Membrane</keyword>
<feature type="compositionally biased region" description="Basic and acidic residues" evidence="1">
    <location>
        <begin position="328"/>
        <end position="343"/>
    </location>
</feature>
<reference evidence="4 5" key="1">
    <citation type="submission" date="2023-07" db="EMBL/GenBank/DDBJ databases">
        <title>Closed genome sequence of Methanosarcinaceae archaeon Am2.</title>
        <authorList>
            <person name="Poehlein A."/>
            <person name="Protasov E."/>
            <person name="Platt K."/>
            <person name="Reeh H."/>
            <person name="Daniel R."/>
            <person name="Brune A."/>
        </authorList>
    </citation>
    <scope>NUCLEOTIDE SEQUENCE [LARGE SCALE GENOMIC DNA]</scope>
    <source>
        <strain evidence="4 5">Am2</strain>
    </source>
</reference>